<sequence>MELGQPADESRVLIIYTGGTIGMLVGHQGYVPEPYFLTETLRSQTRFHDPLQDSLFSNSGSVQGFRNWSSGSGRSSPQGTAGSITPPQRTLLVRSSRPIGVPTSLGPRQPHLKKQPTCVQVSENVYEAYLPSLVTPRSAVPGGTGNKSIRYAILEWNPLLDSSNVEIDDWIRIATEIELNYSFDAFVVLHGTDTMSYSASALSFMLEDLGKTVVLTGAQIPMSQLRNDAVDNMMGALTIAGHYIIPECSVYFNHTLYRGNRVTKMSSYDLSAFDSPNFPPLVNVGIDIVVDWNDVFRQTGLRKFKAHKQMSPHVANLRLFPGIATATVKAFFMPPIRGVVLETFGAGNAPQRADLMDVLKEACDRGVVVVAITQCSKGSVSDAYETGRTLLQAGIVSGHDMTPECALTKLSYLLSKPELLVDEVRELVATPLRGELTRPSLSTPSQPVSANQNLDHVQTVLSQFIRLSQPSTPQVPQILVSLEALGEAGKDAAKPWSWTAAEAASTEAVLIPFLIHLAAARDDIDGIKFCLDSAREQDVAANPMVSEQHQFGNLAGGIVNCFEPASGKSPLHVAAMNGNIESVELLLRSGALVHLRDSLGHTALYYAARQGHESVVDVLVLAGAKLGGFDETFAALGVKNAKLMGDLAFLQIWAKTGMSDNNQNRAEEIQDM</sequence>
<evidence type="ECO:0000313" key="12">
    <source>
        <dbReference type="EMBL" id="KAF9469280.1"/>
    </source>
</evidence>
<dbReference type="InterPro" id="IPR036770">
    <property type="entry name" value="Ankyrin_rpt-contain_sf"/>
</dbReference>
<dbReference type="EMBL" id="MU150230">
    <property type="protein sequence ID" value="KAF9469280.1"/>
    <property type="molecule type" value="Genomic_DNA"/>
</dbReference>
<feature type="repeat" description="ANK" evidence="6">
    <location>
        <begin position="599"/>
        <end position="631"/>
    </location>
</feature>
<dbReference type="InterPro" id="IPR040919">
    <property type="entry name" value="Asparaginase_C"/>
</dbReference>
<keyword evidence="3" id="KW-0378">Hydrolase</keyword>
<dbReference type="SMART" id="SM00248">
    <property type="entry name" value="ANK"/>
    <property type="match status" value="2"/>
</dbReference>
<dbReference type="InterPro" id="IPR002110">
    <property type="entry name" value="Ankyrin_rpt"/>
</dbReference>
<dbReference type="InterPro" id="IPR037152">
    <property type="entry name" value="L-asparaginase_N_sf"/>
</dbReference>
<dbReference type="AlphaFoldDB" id="A0A9P5YKJ3"/>
<comment type="similarity">
    <text evidence="5">In the N-terminal section; belongs to the asparaginase 1 family.</text>
</comment>
<feature type="region of interest" description="Disordered" evidence="9">
    <location>
        <begin position="66"/>
        <end position="88"/>
    </location>
</feature>
<dbReference type="InterPro" id="IPR027473">
    <property type="entry name" value="L-asparaginase_C"/>
</dbReference>
<dbReference type="Gene3D" id="1.25.40.20">
    <property type="entry name" value="Ankyrin repeat-containing domain"/>
    <property type="match status" value="1"/>
</dbReference>
<dbReference type="InterPro" id="IPR027475">
    <property type="entry name" value="Asparaginase/glutaminase_AS2"/>
</dbReference>
<evidence type="ECO:0000256" key="6">
    <source>
        <dbReference type="PROSITE-ProRule" id="PRU00023"/>
    </source>
</evidence>
<dbReference type="SUPFAM" id="SSF48403">
    <property type="entry name" value="Ankyrin repeat"/>
    <property type="match status" value="1"/>
</dbReference>
<dbReference type="InterPro" id="IPR020827">
    <property type="entry name" value="Asparaginase/glutaminase_AS1"/>
</dbReference>
<evidence type="ECO:0000256" key="5">
    <source>
        <dbReference type="ARBA" id="ARBA00061199"/>
    </source>
</evidence>
<evidence type="ECO:0000259" key="10">
    <source>
        <dbReference type="Pfam" id="PF00710"/>
    </source>
</evidence>
<dbReference type="PROSITE" id="PS50297">
    <property type="entry name" value="ANK_REP_REGION"/>
    <property type="match status" value="2"/>
</dbReference>
<keyword evidence="13" id="KW-1185">Reference proteome</keyword>
<feature type="active site" evidence="8">
    <location>
        <position position="192"/>
    </location>
</feature>
<evidence type="ECO:0000259" key="11">
    <source>
        <dbReference type="Pfam" id="PF17763"/>
    </source>
</evidence>
<proteinExistence type="inferred from homology"/>
<dbReference type="FunFam" id="3.40.50.1170:FF:000003">
    <property type="entry name" value="60 kDa lysophospholipase"/>
    <property type="match status" value="1"/>
</dbReference>
<dbReference type="SUPFAM" id="SSF53774">
    <property type="entry name" value="Glutaminase/Asparaginase"/>
    <property type="match status" value="1"/>
</dbReference>
<evidence type="ECO:0000256" key="3">
    <source>
        <dbReference type="ARBA" id="ARBA00022801"/>
    </source>
</evidence>
<feature type="active site" evidence="7">
    <location>
        <position position="20"/>
    </location>
</feature>
<dbReference type="SFLD" id="SFLDS00057">
    <property type="entry name" value="Glutaminase/Asparaginase"/>
    <property type="match status" value="1"/>
</dbReference>
<dbReference type="PANTHER" id="PTHR11707">
    <property type="entry name" value="L-ASPARAGINASE"/>
    <property type="match status" value="1"/>
</dbReference>
<feature type="domain" description="L-asparaginase N-terminal" evidence="10">
    <location>
        <begin position="11"/>
        <end position="293"/>
    </location>
</feature>
<dbReference type="Gene3D" id="3.40.50.1170">
    <property type="entry name" value="L-asparaginase, N-terminal domain"/>
    <property type="match status" value="1"/>
</dbReference>
<evidence type="ECO:0000313" key="13">
    <source>
        <dbReference type="Proteomes" id="UP000807353"/>
    </source>
</evidence>
<dbReference type="PROSITE" id="PS51732">
    <property type="entry name" value="ASN_GLN_ASE_3"/>
    <property type="match status" value="1"/>
</dbReference>
<feature type="domain" description="Asparaginase/glutaminase C-terminal" evidence="11">
    <location>
        <begin position="313"/>
        <end position="426"/>
    </location>
</feature>
<organism evidence="12 13">
    <name type="scientific">Collybia nuda</name>
    <dbReference type="NCBI Taxonomy" id="64659"/>
    <lineage>
        <taxon>Eukaryota</taxon>
        <taxon>Fungi</taxon>
        <taxon>Dikarya</taxon>
        <taxon>Basidiomycota</taxon>
        <taxon>Agaricomycotina</taxon>
        <taxon>Agaricomycetes</taxon>
        <taxon>Agaricomycetidae</taxon>
        <taxon>Agaricales</taxon>
        <taxon>Tricholomatineae</taxon>
        <taxon>Clitocybaceae</taxon>
        <taxon>Collybia</taxon>
    </lineage>
</organism>
<evidence type="ECO:0000256" key="8">
    <source>
        <dbReference type="PROSITE-ProRule" id="PRU10100"/>
    </source>
</evidence>
<dbReference type="InterPro" id="IPR036152">
    <property type="entry name" value="Asp/glu_Ase-like_sf"/>
</dbReference>
<keyword evidence="2" id="KW-0677">Repeat</keyword>
<name>A0A9P5YKJ3_9AGAR</name>
<evidence type="ECO:0000256" key="7">
    <source>
        <dbReference type="PROSITE-ProRule" id="PRU10099"/>
    </source>
</evidence>
<accession>A0A9P5YKJ3</accession>
<keyword evidence="4 6" id="KW-0040">ANK repeat</keyword>
<dbReference type="GO" id="GO:0004067">
    <property type="term" value="F:asparaginase activity"/>
    <property type="evidence" value="ECO:0007669"/>
    <property type="project" value="UniProtKB-UniRule"/>
</dbReference>
<evidence type="ECO:0000256" key="1">
    <source>
        <dbReference type="ARBA" id="ARBA00012920"/>
    </source>
</evidence>
<evidence type="ECO:0000256" key="9">
    <source>
        <dbReference type="SAM" id="MobiDB-lite"/>
    </source>
</evidence>
<dbReference type="InterPro" id="IPR006034">
    <property type="entry name" value="Asparaginase/glutaminase-like"/>
</dbReference>
<reference evidence="12" key="1">
    <citation type="submission" date="2020-11" db="EMBL/GenBank/DDBJ databases">
        <authorList>
            <consortium name="DOE Joint Genome Institute"/>
            <person name="Ahrendt S."/>
            <person name="Riley R."/>
            <person name="Andreopoulos W."/>
            <person name="Labutti K."/>
            <person name="Pangilinan J."/>
            <person name="Ruiz-Duenas F.J."/>
            <person name="Barrasa J.M."/>
            <person name="Sanchez-Garcia M."/>
            <person name="Camarero S."/>
            <person name="Miyauchi S."/>
            <person name="Serrano A."/>
            <person name="Linde D."/>
            <person name="Babiker R."/>
            <person name="Drula E."/>
            <person name="Ayuso-Fernandez I."/>
            <person name="Pacheco R."/>
            <person name="Padilla G."/>
            <person name="Ferreira P."/>
            <person name="Barriuso J."/>
            <person name="Kellner H."/>
            <person name="Castanera R."/>
            <person name="Alfaro M."/>
            <person name="Ramirez L."/>
            <person name="Pisabarro A.G."/>
            <person name="Kuo A."/>
            <person name="Tritt A."/>
            <person name="Lipzen A."/>
            <person name="He G."/>
            <person name="Yan M."/>
            <person name="Ng V."/>
            <person name="Cullen D."/>
            <person name="Martin F."/>
            <person name="Rosso M.-N."/>
            <person name="Henrissat B."/>
            <person name="Hibbett D."/>
            <person name="Martinez A.T."/>
            <person name="Grigoriev I.V."/>
        </authorList>
    </citation>
    <scope>NUCLEOTIDE SEQUENCE</scope>
    <source>
        <strain evidence="12">CBS 247.69</strain>
    </source>
</reference>
<dbReference type="FunFam" id="3.40.50.40:FF:000001">
    <property type="entry name" value="L-asparaginase 1"/>
    <property type="match status" value="1"/>
</dbReference>
<feature type="repeat" description="ANK" evidence="6">
    <location>
        <begin position="566"/>
        <end position="598"/>
    </location>
</feature>
<dbReference type="CDD" id="cd08963">
    <property type="entry name" value="L-asparaginase_I"/>
    <property type="match status" value="1"/>
</dbReference>
<dbReference type="Pfam" id="PF17763">
    <property type="entry name" value="Asparaginase_C"/>
    <property type="match status" value="1"/>
</dbReference>
<dbReference type="InterPro" id="IPR027474">
    <property type="entry name" value="L-asparaginase_N"/>
</dbReference>
<dbReference type="OrthoDB" id="542841at2759"/>
<dbReference type="PROSITE" id="PS00144">
    <property type="entry name" value="ASN_GLN_ASE_1"/>
    <property type="match status" value="1"/>
</dbReference>
<dbReference type="PIRSF" id="PIRSF001220">
    <property type="entry name" value="L-ASNase_gatD"/>
    <property type="match status" value="1"/>
</dbReference>
<dbReference type="PROSITE" id="PS50088">
    <property type="entry name" value="ANK_REPEAT"/>
    <property type="match status" value="2"/>
</dbReference>
<dbReference type="Pfam" id="PF12796">
    <property type="entry name" value="Ank_2"/>
    <property type="match status" value="1"/>
</dbReference>
<dbReference type="PANTHER" id="PTHR11707:SF28">
    <property type="entry name" value="60 KDA LYSOPHOSPHOLIPASE"/>
    <property type="match status" value="1"/>
</dbReference>
<dbReference type="EC" id="3.5.1.1" evidence="1"/>
<evidence type="ECO:0000256" key="4">
    <source>
        <dbReference type="ARBA" id="ARBA00023043"/>
    </source>
</evidence>
<dbReference type="PROSITE" id="PS00917">
    <property type="entry name" value="ASN_GLN_ASE_2"/>
    <property type="match status" value="1"/>
</dbReference>
<protein>
    <recommendedName>
        <fullName evidence="1">asparaginase</fullName>
        <ecNumber evidence="1">3.5.1.1</ecNumber>
    </recommendedName>
</protein>
<comment type="caution">
    <text evidence="12">The sequence shown here is derived from an EMBL/GenBank/DDBJ whole genome shotgun (WGS) entry which is preliminary data.</text>
</comment>
<gene>
    <name evidence="12" type="ORF">BDZ94DRAFT_1286635</name>
</gene>
<evidence type="ECO:0000256" key="2">
    <source>
        <dbReference type="ARBA" id="ARBA00022737"/>
    </source>
</evidence>
<dbReference type="SMART" id="SM00870">
    <property type="entry name" value="Asparaginase"/>
    <property type="match status" value="1"/>
</dbReference>
<dbReference type="Proteomes" id="UP000807353">
    <property type="component" value="Unassembled WGS sequence"/>
</dbReference>
<dbReference type="PRINTS" id="PR00139">
    <property type="entry name" value="ASNGLNASE"/>
</dbReference>
<dbReference type="GO" id="GO:0006528">
    <property type="term" value="P:asparagine metabolic process"/>
    <property type="evidence" value="ECO:0007669"/>
    <property type="project" value="UniProtKB-ARBA"/>
</dbReference>
<dbReference type="Pfam" id="PF00710">
    <property type="entry name" value="Asparaginase"/>
    <property type="match status" value="1"/>
</dbReference>
<dbReference type="Gene3D" id="3.40.50.40">
    <property type="match status" value="1"/>
</dbReference>
<dbReference type="InterPro" id="IPR041725">
    <property type="entry name" value="L-asparaginase_I"/>
</dbReference>
<dbReference type="PIRSF" id="PIRSF500176">
    <property type="entry name" value="L_ASNase"/>
    <property type="match status" value="1"/>
</dbReference>